<dbReference type="CDD" id="cd02932">
    <property type="entry name" value="OYE_YqiM_FMN"/>
    <property type="match status" value="1"/>
</dbReference>
<dbReference type="Gene3D" id="3.20.20.70">
    <property type="entry name" value="Aldolase class I"/>
    <property type="match status" value="1"/>
</dbReference>
<dbReference type="GO" id="GO:0010181">
    <property type="term" value="F:FMN binding"/>
    <property type="evidence" value="ECO:0007669"/>
    <property type="project" value="InterPro"/>
</dbReference>
<dbReference type="InterPro" id="IPR044152">
    <property type="entry name" value="YqjM-like"/>
</dbReference>
<evidence type="ECO:0000313" key="7">
    <source>
        <dbReference type="EMBL" id="TCT09665.1"/>
    </source>
</evidence>
<dbReference type="InterPro" id="IPR001155">
    <property type="entry name" value="OxRdtase_FMN_N"/>
</dbReference>
<gene>
    <name evidence="7" type="ORF">EDC26_103284</name>
</gene>
<organism evidence="7 8">
    <name type="scientific">Paralcaligenes ureilyticus</name>
    <dbReference type="NCBI Taxonomy" id="627131"/>
    <lineage>
        <taxon>Bacteria</taxon>
        <taxon>Pseudomonadati</taxon>
        <taxon>Pseudomonadota</taxon>
        <taxon>Betaproteobacteria</taxon>
        <taxon>Burkholderiales</taxon>
        <taxon>Alcaligenaceae</taxon>
        <taxon>Paralcaligenes</taxon>
    </lineage>
</organism>
<comment type="cofactor">
    <cofactor evidence="1">
        <name>FMN</name>
        <dbReference type="ChEBI" id="CHEBI:58210"/>
    </cofactor>
</comment>
<keyword evidence="5" id="KW-0560">Oxidoreductase</keyword>
<evidence type="ECO:0000256" key="3">
    <source>
        <dbReference type="ARBA" id="ARBA00022643"/>
    </source>
</evidence>
<keyword evidence="4" id="KW-0521">NADP</keyword>
<dbReference type="SUPFAM" id="SSF51395">
    <property type="entry name" value="FMN-linked oxidoreductases"/>
    <property type="match status" value="1"/>
</dbReference>
<evidence type="ECO:0000256" key="2">
    <source>
        <dbReference type="ARBA" id="ARBA00022630"/>
    </source>
</evidence>
<dbReference type="OrthoDB" id="8523426at2"/>
<accession>A0A4R3MDQ4</accession>
<dbReference type="InterPro" id="IPR013785">
    <property type="entry name" value="Aldolase_TIM"/>
</dbReference>
<dbReference type="AlphaFoldDB" id="A0A4R3MDQ4"/>
<dbReference type="RefSeq" id="WP_132580453.1">
    <property type="nucleotide sequence ID" value="NZ_SMAJ01000003.1"/>
</dbReference>
<dbReference type="EMBL" id="SMAJ01000003">
    <property type="protein sequence ID" value="TCT09665.1"/>
    <property type="molecule type" value="Genomic_DNA"/>
</dbReference>
<reference evidence="7 8" key="1">
    <citation type="submission" date="2019-03" db="EMBL/GenBank/DDBJ databases">
        <title>Genomic Encyclopedia of Type Strains, Phase IV (KMG-IV): sequencing the most valuable type-strain genomes for metagenomic binning, comparative biology and taxonomic classification.</title>
        <authorList>
            <person name="Goeker M."/>
        </authorList>
    </citation>
    <scope>NUCLEOTIDE SEQUENCE [LARGE SCALE GENOMIC DNA]</scope>
    <source>
        <strain evidence="7 8">DSM 24591</strain>
    </source>
</reference>
<feature type="domain" description="NADH:flavin oxidoreductase/NADH oxidase N-terminal" evidence="6">
    <location>
        <begin position="10"/>
        <end position="350"/>
    </location>
</feature>
<keyword evidence="3" id="KW-0288">FMN</keyword>
<keyword evidence="8" id="KW-1185">Reference proteome</keyword>
<dbReference type="GO" id="GO:0050661">
    <property type="term" value="F:NADP binding"/>
    <property type="evidence" value="ECO:0007669"/>
    <property type="project" value="InterPro"/>
</dbReference>
<comment type="caution">
    <text evidence="7">The sequence shown here is derived from an EMBL/GenBank/DDBJ whole genome shotgun (WGS) entry which is preliminary data.</text>
</comment>
<dbReference type="GO" id="GO:0003959">
    <property type="term" value="F:NADPH dehydrogenase activity"/>
    <property type="evidence" value="ECO:0007669"/>
    <property type="project" value="InterPro"/>
</dbReference>
<keyword evidence="2" id="KW-0285">Flavoprotein</keyword>
<evidence type="ECO:0000256" key="1">
    <source>
        <dbReference type="ARBA" id="ARBA00001917"/>
    </source>
</evidence>
<dbReference type="Proteomes" id="UP000295525">
    <property type="component" value="Unassembled WGS sequence"/>
</dbReference>
<evidence type="ECO:0000256" key="4">
    <source>
        <dbReference type="ARBA" id="ARBA00022857"/>
    </source>
</evidence>
<dbReference type="PANTHER" id="PTHR43303:SF4">
    <property type="entry name" value="NADPH DEHYDROGENASE C23G7.10C-RELATED"/>
    <property type="match status" value="1"/>
</dbReference>
<evidence type="ECO:0000256" key="5">
    <source>
        <dbReference type="ARBA" id="ARBA00023002"/>
    </source>
</evidence>
<dbReference type="PANTHER" id="PTHR43303">
    <property type="entry name" value="NADPH DEHYDROGENASE C23G7.10C-RELATED"/>
    <property type="match status" value="1"/>
</dbReference>
<protein>
    <submittedName>
        <fullName evidence="7">2,4-dienoyl-CoA reductase-like NADH-dependent reductase (Old Yellow Enzyme family)</fullName>
    </submittedName>
</protein>
<proteinExistence type="predicted"/>
<name>A0A4R3MDQ4_9BURK</name>
<evidence type="ECO:0000259" key="6">
    <source>
        <dbReference type="Pfam" id="PF00724"/>
    </source>
</evidence>
<dbReference type="Pfam" id="PF00724">
    <property type="entry name" value="Oxidored_FMN"/>
    <property type="match status" value="1"/>
</dbReference>
<sequence length="381" mass="41565">MTDTRKDVPLFTPIKSRGVTAKNRIVISPMQQYSAGNDGKPTSWHLSHLEKLAIGGAGIVFTEALAIEEQGRATHADLGIWNDAQVEALKPIAEAISRHGALAGAQLIHAGRKASVQVPWDGYQSLNAENAARGLAPWPTVAPSAIPANPGWQVPKALTIDEIRRLRDAYGIAARRAAQAGFQALNVHGAHGYLIHSFLSPLANHRTDEYGGDIQGRMRFPLEVAEAVRAEWPSNLPIFYRLSCIDDLDGGWTLDDTVVLSRELGARGIDVIDCSSRGLAERGTLSPGREPGFQVPFAERVRKDTGLSTMAVGLITKADFANDIVASDRADYVAIGRESLINPHWPLHAAVELGFDPDYQTWPQPYGWWLLRRDRAAARGR</sequence>
<evidence type="ECO:0000313" key="8">
    <source>
        <dbReference type="Proteomes" id="UP000295525"/>
    </source>
</evidence>